<keyword evidence="2" id="KW-1185">Reference proteome</keyword>
<evidence type="ECO:0000313" key="1">
    <source>
        <dbReference type="EMBL" id="PRD45141.1"/>
    </source>
</evidence>
<evidence type="ECO:0000313" key="2">
    <source>
        <dbReference type="Proteomes" id="UP000239434"/>
    </source>
</evidence>
<name>A0A2S9IX88_9HYPH</name>
<organism evidence="1 2">
    <name type="scientific">Phyllobacterium phragmitis</name>
    <dbReference type="NCBI Taxonomy" id="2670329"/>
    <lineage>
        <taxon>Bacteria</taxon>
        <taxon>Pseudomonadati</taxon>
        <taxon>Pseudomonadota</taxon>
        <taxon>Alphaproteobacteria</taxon>
        <taxon>Hyphomicrobiales</taxon>
        <taxon>Phyllobacteriaceae</taxon>
        <taxon>Phyllobacterium</taxon>
    </lineage>
</organism>
<dbReference type="EMBL" id="PVBR01000002">
    <property type="protein sequence ID" value="PRD45141.1"/>
    <property type="molecule type" value="Genomic_DNA"/>
</dbReference>
<proteinExistence type="predicted"/>
<dbReference type="Proteomes" id="UP000239434">
    <property type="component" value="Unassembled WGS sequence"/>
</dbReference>
<dbReference type="InterPro" id="IPR038396">
    <property type="entry name" value="SpoIIAA-like_sf"/>
</dbReference>
<dbReference type="InterPro" id="IPR036513">
    <property type="entry name" value="STAS_dom_sf"/>
</dbReference>
<protein>
    <submittedName>
        <fullName evidence="1">STAS/SEC14 domain-containing protein</fullName>
    </submittedName>
</protein>
<accession>A0A2S9IX88</accession>
<dbReference type="SUPFAM" id="SSF52091">
    <property type="entry name" value="SpoIIaa-like"/>
    <property type="match status" value="1"/>
</dbReference>
<dbReference type="AlphaFoldDB" id="A0A2S9IX88"/>
<gene>
    <name evidence="1" type="ORF">C5748_02660</name>
</gene>
<sequence length="134" mass="15288">MMRPETTIPVVRRIPTNRADAFAFTIEGHLSNADVENVYGLLEAAYEQHDKIDLLVRLNGYEGFDWNAAFKDTTFAMQTRSLKHIRRYAIVGGPAWIHVCANLLKPFLSIDMKTFDSSDEIKAWQWIGAEEIGE</sequence>
<dbReference type="Gene3D" id="3.40.50.10600">
    <property type="entry name" value="SpoIIaa-like domains"/>
    <property type="match status" value="1"/>
</dbReference>
<dbReference type="InterPro" id="IPR021866">
    <property type="entry name" value="SpoIIAA-like"/>
</dbReference>
<reference evidence="1 2" key="1">
    <citation type="submission" date="2018-02" db="EMBL/GenBank/DDBJ databases">
        <title>The draft genome of Phyllobacterium sp. 1N-3.</title>
        <authorList>
            <person name="Liu L."/>
            <person name="Li L."/>
            <person name="Zhang X."/>
            <person name="Wang T."/>
            <person name="Liang L."/>
        </authorList>
    </citation>
    <scope>NUCLEOTIDE SEQUENCE [LARGE SCALE GENOMIC DNA]</scope>
    <source>
        <strain evidence="1 2">1N-3</strain>
    </source>
</reference>
<dbReference type="Pfam" id="PF11964">
    <property type="entry name" value="SpoIIAA-like"/>
    <property type="match status" value="1"/>
</dbReference>
<comment type="caution">
    <text evidence="1">The sequence shown here is derived from an EMBL/GenBank/DDBJ whole genome shotgun (WGS) entry which is preliminary data.</text>
</comment>